<evidence type="ECO:0000313" key="2">
    <source>
        <dbReference type="Proteomes" id="UP000645828"/>
    </source>
</evidence>
<comment type="caution">
    <text evidence="1">The sequence shown here is derived from an EMBL/GenBank/DDBJ whole genome shotgun (WGS) entry which is preliminary data.</text>
</comment>
<gene>
    <name evidence="1" type="ORF">NYPRO_LOCUS3287</name>
</gene>
<dbReference type="AlphaFoldDB" id="A0A811Y2Q5"/>
<accession>A0A811Y2Q5</accession>
<organism evidence="1 2">
    <name type="scientific">Nyctereutes procyonoides</name>
    <name type="common">Raccoon dog</name>
    <name type="synonym">Canis procyonoides</name>
    <dbReference type="NCBI Taxonomy" id="34880"/>
    <lineage>
        <taxon>Eukaryota</taxon>
        <taxon>Metazoa</taxon>
        <taxon>Chordata</taxon>
        <taxon>Craniata</taxon>
        <taxon>Vertebrata</taxon>
        <taxon>Euteleostomi</taxon>
        <taxon>Mammalia</taxon>
        <taxon>Eutheria</taxon>
        <taxon>Laurasiatheria</taxon>
        <taxon>Carnivora</taxon>
        <taxon>Caniformia</taxon>
        <taxon>Canidae</taxon>
        <taxon>Nyctereutes</taxon>
    </lineage>
</organism>
<sequence length="80" mass="8889">MAGARSAAAGRSLGSLAFRSWDQAPHQCDLLCRTTISRQSWKSLVFLGLWLYNSNLCFHLHIITLPLCVCVQISLFLSGH</sequence>
<name>A0A811Y2Q5_NYCPR</name>
<dbReference type="EMBL" id="CAJHUB010000658">
    <property type="protein sequence ID" value="CAD7670492.1"/>
    <property type="molecule type" value="Genomic_DNA"/>
</dbReference>
<reference evidence="1" key="1">
    <citation type="submission" date="2020-12" db="EMBL/GenBank/DDBJ databases">
        <authorList>
            <consortium name="Molecular Ecology Group"/>
        </authorList>
    </citation>
    <scope>NUCLEOTIDE SEQUENCE</scope>
    <source>
        <strain evidence="1">TBG_1078</strain>
    </source>
</reference>
<proteinExistence type="predicted"/>
<protein>
    <submittedName>
        <fullName evidence="1">(raccoon dog) hypothetical protein</fullName>
    </submittedName>
</protein>
<keyword evidence="2" id="KW-1185">Reference proteome</keyword>
<dbReference type="Proteomes" id="UP000645828">
    <property type="component" value="Unassembled WGS sequence"/>
</dbReference>
<evidence type="ECO:0000313" key="1">
    <source>
        <dbReference type="EMBL" id="CAD7670492.1"/>
    </source>
</evidence>